<dbReference type="AlphaFoldDB" id="A0A0A8XW71"/>
<feature type="region of interest" description="Disordered" evidence="1">
    <location>
        <begin position="1"/>
        <end position="28"/>
    </location>
</feature>
<reference evidence="2" key="1">
    <citation type="submission" date="2014-09" db="EMBL/GenBank/DDBJ databases">
        <authorList>
            <person name="Magalhaes I.L.F."/>
            <person name="Oliveira U."/>
            <person name="Santos F.R."/>
            <person name="Vidigal T.H.D.A."/>
            <person name="Brescovit A.D."/>
            <person name="Santos A.J."/>
        </authorList>
    </citation>
    <scope>NUCLEOTIDE SEQUENCE</scope>
    <source>
        <tissue evidence="2">Shoot tissue taken approximately 20 cm above the soil surface</tissue>
    </source>
</reference>
<accession>A0A0A8XW71</accession>
<organism evidence="2">
    <name type="scientific">Arundo donax</name>
    <name type="common">Giant reed</name>
    <name type="synonym">Donax arundinaceus</name>
    <dbReference type="NCBI Taxonomy" id="35708"/>
    <lineage>
        <taxon>Eukaryota</taxon>
        <taxon>Viridiplantae</taxon>
        <taxon>Streptophyta</taxon>
        <taxon>Embryophyta</taxon>
        <taxon>Tracheophyta</taxon>
        <taxon>Spermatophyta</taxon>
        <taxon>Magnoliopsida</taxon>
        <taxon>Liliopsida</taxon>
        <taxon>Poales</taxon>
        <taxon>Poaceae</taxon>
        <taxon>PACMAD clade</taxon>
        <taxon>Arundinoideae</taxon>
        <taxon>Arundineae</taxon>
        <taxon>Arundo</taxon>
    </lineage>
</organism>
<reference evidence="2" key="2">
    <citation type="journal article" date="2015" name="Data Brief">
        <title>Shoot transcriptome of the giant reed, Arundo donax.</title>
        <authorList>
            <person name="Barrero R.A."/>
            <person name="Guerrero F.D."/>
            <person name="Moolhuijzen P."/>
            <person name="Goolsby J.A."/>
            <person name="Tidwell J."/>
            <person name="Bellgard S.E."/>
            <person name="Bellgard M.I."/>
        </authorList>
    </citation>
    <scope>NUCLEOTIDE SEQUENCE</scope>
    <source>
        <tissue evidence="2">Shoot tissue taken approximately 20 cm above the soil surface</tissue>
    </source>
</reference>
<protein>
    <submittedName>
        <fullName evidence="2">Uncharacterized protein</fullName>
    </submittedName>
</protein>
<evidence type="ECO:0000313" key="2">
    <source>
        <dbReference type="EMBL" id="JAD16925.1"/>
    </source>
</evidence>
<sequence length="37" mass="3873">MTRVPTPPPGAQAIAAASTARERDEPFHSVLSDVVVV</sequence>
<name>A0A0A8XW71_ARUDO</name>
<proteinExistence type="predicted"/>
<dbReference type="EMBL" id="GBRH01280970">
    <property type="protein sequence ID" value="JAD16925.1"/>
    <property type="molecule type" value="Transcribed_RNA"/>
</dbReference>
<evidence type="ECO:0000256" key="1">
    <source>
        <dbReference type="SAM" id="MobiDB-lite"/>
    </source>
</evidence>
<feature type="compositionally biased region" description="Pro residues" evidence="1">
    <location>
        <begin position="1"/>
        <end position="10"/>
    </location>
</feature>